<feature type="domain" description="Gfo/Idh/MocA-like oxidoreductase C-terminal" evidence="3">
    <location>
        <begin position="188"/>
        <end position="277"/>
    </location>
</feature>
<protein>
    <recommendedName>
        <fullName evidence="5">Gfo/Idh/MocA-like oxidoreductase N-terminal domain-containing protein</fullName>
    </recommendedName>
</protein>
<feature type="compositionally biased region" description="Low complexity" evidence="1">
    <location>
        <begin position="289"/>
        <end position="312"/>
    </location>
</feature>
<evidence type="ECO:0000313" key="4">
    <source>
        <dbReference type="EMBL" id="CAD8334007.1"/>
    </source>
</evidence>
<dbReference type="PANTHER" id="PTHR43593">
    <property type="match status" value="1"/>
</dbReference>
<name>A0A7R9WTI2_9STRA</name>
<organism evidence="4">
    <name type="scientific">Craspedostauros australis</name>
    <dbReference type="NCBI Taxonomy" id="1486917"/>
    <lineage>
        <taxon>Eukaryota</taxon>
        <taxon>Sar</taxon>
        <taxon>Stramenopiles</taxon>
        <taxon>Ochrophyta</taxon>
        <taxon>Bacillariophyta</taxon>
        <taxon>Bacillariophyceae</taxon>
        <taxon>Bacillariophycidae</taxon>
        <taxon>Naviculales</taxon>
        <taxon>Naviculaceae</taxon>
        <taxon>Craspedostauros</taxon>
    </lineage>
</organism>
<dbReference type="SUPFAM" id="SSF51735">
    <property type="entry name" value="NAD(P)-binding Rossmann-fold domains"/>
    <property type="match status" value="1"/>
</dbReference>
<feature type="domain" description="Gfo/Idh/MocA-like oxidoreductase N-terminal" evidence="2">
    <location>
        <begin position="30"/>
        <end position="155"/>
    </location>
</feature>
<sequence length="356" mass="39828">MPPNTQGFVTHHDRDDNGVVFPPHSDDQRIRCAILGCGMMGQEHISYVMGYSKDVRINFLCDPHEPSLSKARQIMDKFHSTSSNGARFLEPHNPMAFNSQDELLQHAADIDLLVIASPNYLHTPTLMQWGKHDLTILVEKPVAVSQEQIDDLRQLSADPAFAARIWVAMEYRFIPAIAKLVSLIPAVGEIKMVTIRENRYPFLHKIGKWNRDSKKTGDTLVEKCCHFFDLFRLITGEEANLSKVRALAQRGLNYGQEKDQFDEPIIDSAFVTMPFQDPKSMGASKQQTSSLSPDSASSASSVSSSSSSSSSSPETNWRKIIGCLELCMFAEGSRHQEEVIVTGTKVRGMRWIVPCD</sequence>
<dbReference type="Gene3D" id="3.30.360.10">
    <property type="entry name" value="Dihydrodipicolinate Reductase, domain 2"/>
    <property type="match status" value="1"/>
</dbReference>
<proteinExistence type="predicted"/>
<evidence type="ECO:0000256" key="1">
    <source>
        <dbReference type="SAM" id="MobiDB-lite"/>
    </source>
</evidence>
<dbReference type="EMBL" id="HBEF01009701">
    <property type="protein sequence ID" value="CAD8334007.1"/>
    <property type="molecule type" value="Transcribed_RNA"/>
</dbReference>
<dbReference type="InterPro" id="IPR036291">
    <property type="entry name" value="NAD(P)-bd_dom_sf"/>
</dbReference>
<dbReference type="GO" id="GO:0000166">
    <property type="term" value="F:nucleotide binding"/>
    <property type="evidence" value="ECO:0007669"/>
    <property type="project" value="InterPro"/>
</dbReference>
<dbReference type="InterPro" id="IPR004104">
    <property type="entry name" value="Gfo/Idh/MocA-like_OxRdtase_C"/>
</dbReference>
<dbReference type="InterPro" id="IPR000683">
    <property type="entry name" value="Gfo/Idh/MocA-like_OxRdtase_N"/>
</dbReference>
<evidence type="ECO:0008006" key="5">
    <source>
        <dbReference type="Google" id="ProtNLM"/>
    </source>
</evidence>
<gene>
    <name evidence="4" type="ORF">CAUS1442_LOCUS6112</name>
</gene>
<dbReference type="PANTHER" id="PTHR43593:SF1">
    <property type="entry name" value="INOSITOL 2-DEHYDROGENASE"/>
    <property type="match status" value="1"/>
</dbReference>
<dbReference type="InterPro" id="IPR050424">
    <property type="entry name" value="Gfo-Idh-MocA_inositol_DH"/>
</dbReference>
<dbReference type="Pfam" id="PF02894">
    <property type="entry name" value="GFO_IDH_MocA_C"/>
    <property type="match status" value="1"/>
</dbReference>
<evidence type="ECO:0000259" key="3">
    <source>
        <dbReference type="Pfam" id="PF02894"/>
    </source>
</evidence>
<feature type="region of interest" description="Disordered" evidence="1">
    <location>
        <begin position="277"/>
        <end position="315"/>
    </location>
</feature>
<accession>A0A7R9WTI2</accession>
<dbReference type="Gene3D" id="3.40.50.720">
    <property type="entry name" value="NAD(P)-binding Rossmann-like Domain"/>
    <property type="match status" value="1"/>
</dbReference>
<reference evidence="4" key="1">
    <citation type="submission" date="2021-01" db="EMBL/GenBank/DDBJ databases">
        <authorList>
            <person name="Corre E."/>
            <person name="Pelletier E."/>
            <person name="Niang G."/>
            <person name="Scheremetjew M."/>
            <person name="Finn R."/>
            <person name="Kale V."/>
            <person name="Holt S."/>
            <person name="Cochrane G."/>
            <person name="Meng A."/>
            <person name="Brown T."/>
            <person name="Cohen L."/>
        </authorList>
    </citation>
    <scope>NUCLEOTIDE SEQUENCE</scope>
    <source>
        <strain evidence="4">CCMP3328</strain>
    </source>
</reference>
<dbReference type="AlphaFoldDB" id="A0A7R9WTI2"/>
<dbReference type="Pfam" id="PF01408">
    <property type="entry name" value="GFO_IDH_MocA"/>
    <property type="match status" value="1"/>
</dbReference>
<evidence type="ECO:0000259" key="2">
    <source>
        <dbReference type="Pfam" id="PF01408"/>
    </source>
</evidence>